<dbReference type="PANTHER" id="PTHR24305">
    <property type="entry name" value="CYTOCHROME P450"/>
    <property type="match status" value="1"/>
</dbReference>
<evidence type="ECO:0000256" key="4">
    <source>
        <dbReference type="ARBA" id="ARBA00023004"/>
    </source>
</evidence>
<keyword evidence="8" id="KW-1185">Reference proteome</keyword>
<comment type="cofactor">
    <cofactor evidence="1 5">
        <name>heme</name>
        <dbReference type="ChEBI" id="CHEBI:30413"/>
    </cofactor>
</comment>
<reference evidence="7" key="1">
    <citation type="submission" date="2020-01" db="EMBL/GenBank/DDBJ databases">
        <authorList>
            <consortium name="DOE Joint Genome Institute"/>
            <person name="Haridas S."/>
            <person name="Albert R."/>
            <person name="Binder M."/>
            <person name="Bloem J."/>
            <person name="Labutti K."/>
            <person name="Salamov A."/>
            <person name="Andreopoulos B."/>
            <person name="Baker S.E."/>
            <person name="Barry K."/>
            <person name="Bills G."/>
            <person name="Bluhm B.H."/>
            <person name="Cannon C."/>
            <person name="Castanera R."/>
            <person name="Culley D.E."/>
            <person name="Daum C."/>
            <person name="Ezra D."/>
            <person name="Gonzalez J.B."/>
            <person name="Henrissat B."/>
            <person name="Kuo A."/>
            <person name="Liang C."/>
            <person name="Lipzen A."/>
            <person name="Lutzoni F."/>
            <person name="Magnuson J."/>
            <person name="Mondo S."/>
            <person name="Nolan M."/>
            <person name="Ohm R."/>
            <person name="Pangilinan J."/>
            <person name="Park H.-J."/>
            <person name="Ramirez L."/>
            <person name="Alfaro M."/>
            <person name="Sun H."/>
            <person name="Tritt A."/>
            <person name="Yoshinaga Y."/>
            <person name="Zwiers L.-H."/>
            <person name="Turgeon B.G."/>
            <person name="Goodwin S.B."/>
            <person name="Spatafora J.W."/>
            <person name="Crous P.W."/>
            <person name="Grigoriev I.V."/>
        </authorList>
    </citation>
    <scope>NUCLEOTIDE SEQUENCE</scope>
    <source>
        <strain evidence="7">CBS 394.84</strain>
    </source>
</reference>
<dbReference type="Gene3D" id="1.10.630.10">
    <property type="entry name" value="Cytochrome P450"/>
    <property type="match status" value="1"/>
</dbReference>
<protein>
    <submittedName>
        <fullName evidence="7">Cytochrome P450</fullName>
    </submittedName>
</protein>
<dbReference type="GeneID" id="63853929"/>
<dbReference type="RefSeq" id="XP_040791255.1">
    <property type="nucleotide sequence ID" value="XM_040936679.1"/>
</dbReference>
<evidence type="ECO:0000256" key="1">
    <source>
        <dbReference type="ARBA" id="ARBA00001971"/>
    </source>
</evidence>
<dbReference type="OrthoDB" id="1470350at2759"/>
<dbReference type="PRINTS" id="PR00463">
    <property type="entry name" value="EP450I"/>
</dbReference>
<gene>
    <name evidence="7" type="ORF">K460DRAFT_403964</name>
</gene>
<proteinExistence type="inferred from homology"/>
<name>A0A9P4LBT8_9PLEO</name>
<dbReference type="InterPro" id="IPR050121">
    <property type="entry name" value="Cytochrome_P450_monoxygenase"/>
</dbReference>
<evidence type="ECO:0000313" key="7">
    <source>
        <dbReference type="EMBL" id="KAF1848692.1"/>
    </source>
</evidence>
<evidence type="ECO:0000256" key="6">
    <source>
        <dbReference type="RuleBase" id="RU000461"/>
    </source>
</evidence>
<dbReference type="AlphaFoldDB" id="A0A9P4LBT8"/>
<keyword evidence="3 5" id="KW-0479">Metal-binding</keyword>
<dbReference type="GO" id="GO:0020037">
    <property type="term" value="F:heme binding"/>
    <property type="evidence" value="ECO:0007669"/>
    <property type="project" value="InterPro"/>
</dbReference>
<dbReference type="GO" id="GO:0016705">
    <property type="term" value="F:oxidoreductase activity, acting on paired donors, with incorporation or reduction of molecular oxygen"/>
    <property type="evidence" value="ECO:0007669"/>
    <property type="project" value="InterPro"/>
</dbReference>
<comment type="similarity">
    <text evidence="2 6">Belongs to the cytochrome P450 family.</text>
</comment>
<comment type="caution">
    <text evidence="7">The sequence shown here is derived from an EMBL/GenBank/DDBJ whole genome shotgun (WGS) entry which is preliminary data.</text>
</comment>
<dbReference type="EMBL" id="ML976615">
    <property type="protein sequence ID" value="KAF1848692.1"/>
    <property type="molecule type" value="Genomic_DNA"/>
</dbReference>
<dbReference type="GO" id="GO:0005506">
    <property type="term" value="F:iron ion binding"/>
    <property type="evidence" value="ECO:0007669"/>
    <property type="project" value="InterPro"/>
</dbReference>
<keyword evidence="6" id="KW-0503">Monooxygenase</keyword>
<evidence type="ECO:0000256" key="5">
    <source>
        <dbReference type="PIRSR" id="PIRSR602401-1"/>
    </source>
</evidence>
<evidence type="ECO:0000313" key="8">
    <source>
        <dbReference type="Proteomes" id="UP000800039"/>
    </source>
</evidence>
<keyword evidence="5 6" id="KW-0349">Heme</keyword>
<accession>A0A9P4LBT8</accession>
<dbReference type="PRINTS" id="PR00385">
    <property type="entry name" value="P450"/>
</dbReference>
<dbReference type="GO" id="GO:0004497">
    <property type="term" value="F:monooxygenase activity"/>
    <property type="evidence" value="ECO:0007669"/>
    <property type="project" value="UniProtKB-KW"/>
</dbReference>
<evidence type="ECO:0000256" key="2">
    <source>
        <dbReference type="ARBA" id="ARBA00010617"/>
    </source>
</evidence>
<organism evidence="7 8">
    <name type="scientific">Cucurbitaria berberidis CBS 394.84</name>
    <dbReference type="NCBI Taxonomy" id="1168544"/>
    <lineage>
        <taxon>Eukaryota</taxon>
        <taxon>Fungi</taxon>
        <taxon>Dikarya</taxon>
        <taxon>Ascomycota</taxon>
        <taxon>Pezizomycotina</taxon>
        <taxon>Dothideomycetes</taxon>
        <taxon>Pleosporomycetidae</taxon>
        <taxon>Pleosporales</taxon>
        <taxon>Pleosporineae</taxon>
        <taxon>Cucurbitariaceae</taxon>
        <taxon>Cucurbitaria</taxon>
    </lineage>
</organism>
<feature type="binding site" description="axial binding residue" evidence="5">
    <location>
        <position position="494"/>
    </location>
    <ligand>
        <name>heme</name>
        <dbReference type="ChEBI" id="CHEBI:30413"/>
    </ligand>
    <ligandPart>
        <name>Fe</name>
        <dbReference type="ChEBI" id="CHEBI:18248"/>
    </ligandPart>
</feature>
<dbReference type="InterPro" id="IPR002401">
    <property type="entry name" value="Cyt_P450_E_grp-I"/>
</dbReference>
<dbReference type="InterPro" id="IPR017972">
    <property type="entry name" value="Cyt_P450_CS"/>
</dbReference>
<dbReference type="InterPro" id="IPR036396">
    <property type="entry name" value="Cyt_P450_sf"/>
</dbReference>
<dbReference type="Pfam" id="PF00067">
    <property type="entry name" value="p450"/>
    <property type="match status" value="1"/>
</dbReference>
<evidence type="ECO:0000256" key="3">
    <source>
        <dbReference type="ARBA" id="ARBA00022723"/>
    </source>
</evidence>
<dbReference type="InterPro" id="IPR001128">
    <property type="entry name" value="Cyt_P450"/>
</dbReference>
<dbReference type="PROSITE" id="PS00086">
    <property type="entry name" value="CYTOCHROME_P450"/>
    <property type="match status" value="1"/>
</dbReference>
<keyword evidence="4 5" id="KW-0408">Iron</keyword>
<keyword evidence="6" id="KW-0560">Oxidoreductase</keyword>
<dbReference type="Proteomes" id="UP000800039">
    <property type="component" value="Unassembled WGS sequence"/>
</dbReference>
<dbReference type="PANTHER" id="PTHR24305:SF166">
    <property type="entry name" value="CYTOCHROME P450 12A4, MITOCHONDRIAL-RELATED"/>
    <property type="match status" value="1"/>
</dbReference>
<dbReference type="SUPFAM" id="SSF48264">
    <property type="entry name" value="Cytochrome P450"/>
    <property type="match status" value="1"/>
</dbReference>
<sequence length="567" mass="63692">MALLLLVNLYLAHLVTYYFYRLYRLYHSARKTGLRLIICPLTPYTPQWQLATTLLGPVLRRFRWFRAIDWTCAWHDDDKLHRELGSCFIVVSPGHNVLCTSDPKTIEHVLRKWRDFVKPDNVNEILGTFGQNVDTSNGDDWTRHRKLTAPCFSERASTIVWGEALQQSEVLLAKWLSSSNTETTSMIKDTSTLALNVISSVAFENHQVNKPTSGHALSLRDSLVTVMSTSISPALEGIMPWLKSSGLQLLLPASVKKLLLAMSEFSQYMDEIVAREREKTAASEETRSHLNLISTLIRASDEAKSNGTQTKTRLSDIELRGNIFIFTVGGLESTAITLSYALALLAVNPEVQSWVVEELDEVLSNATELEYSRVFPMLKRVMAVMYETLRLYGPSPPLPRAPATPNLDIPISSHNSTSSSANSPATITLPPNTQLMLNSWASHTSAAHFSNPKLWNPKRWIHTSPTASSLAAEKLMHPTSESGFYAWGSGPRICPGMKFSQVEFTAVLASVLRRVRVETVVDEREQEGKREEKARQRVLSVLRDSCAEPLLLHVRRPEQLSVRIVER</sequence>